<dbReference type="PROSITE" id="PS50039">
    <property type="entry name" value="FORK_HEAD_3"/>
    <property type="match status" value="1"/>
</dbReference>
<dbReference type="InterPro" id="IPR016024">
    <property type="entry name" value="ARM-type_fold"/>
</dbReference>
<evidence type="ECO:0000256" key="4">
    <source>
        <dbReference type="ARBA" id="ARBA00023125"/>
    </source>
</evidence>
<evidence type="ECO:0000256" key="3">
    <source>
        <dbReference type="ARBA" id="ARBA00023015"/>
    </source>
</evidence>
<dbReference type="EMBL" id="JAROKS010000021">
    <property type="protein sequence ID" value="KAK1790071.1"/>
    <property type="molecule type" value="Genomic_DNA"/>
</dbReference>
<dbReference type="CDD" id="cd20028">
    <property type="entry name" value="FH_FOXL2"/>
    <property type="match status" value="1"/>
</dbReference>
<dbReference type="SMART" id="SM00025">
    <property type="entry name" value="Pumilio"/>
    <property type="match status" value="7"/>
</dbReference>
<keyword evidence="3" id="KW-0805">Transcription regulation</keyword>
<evidence type="ECO:0000313" key="12">
    <source>
        <dbReference type="Proteomes" id="UP001239994"/>
    </source>
</evidence>
<dbReference type="InterPro" id="IPR036388">
    <property type="entry name" value="WH-like_DNA-bd_sf"/>
</dbReference>
<evidence type="ECO:0000256" key="6">
    <source>
        <dbReference type="ARBA" id="ARBA00023242"/>
    </source>
</evidence>
<dbReference type="InterPro" id="IPR030456">
    <property type="entry name" value="TF_fork_head_CS_2"/>
</dbReference>
<dbReference type="PRINTS" id="PR00053">
    <property type="entry name" value="FORKHEAD"/>
</dbReference>
<dbReference type="PANTHER" id="PTHR13102">
    <property type="entry name" value="NUCLEOLAR PROTEIN 9"/>
    <property type="match status" value="1"/>
</dbReference>
<dbReference type="GO" id="GO:0000480">
    <property type="term" value="P:endonucleolytic cleavage in 5'-ETS of tricistronic rRNA transcript (SSU-rRNA, 5.8S rRNA, LSU-rRNA)"/>
    <property type="evidence" value="ECO:0007669"/>
    <property type="project" value="TreeGrafter"/>
</dbReference>
<dbReference type="InterPro" id="IPR001313">
    <property type="entry name" value="Pumilio_RNA-bd_rpt"/>
</dbReference>
<dbReference type="InterPro" id="IPR001766">
    <property type="entry name" value="Fork_head_dom"/>
</dbReference>
<dbReference type="SUPFAM" id="SSF46785">
    <property type="entry name" value="Winged helix' DNA-binding domain"/>
    <property type="match status" value="1"/>
</dbReference>
<keyword evidence="12" id="KW-1185">Reference proteome</keyword>
<dbReference type="Pfam" id="PF00250">
    <property type="entry name" value="Forkhead"/>
    <property type="match status" value="1"/>
</dbReference>
<dbReference type="GO" id="GO:0030154">
    <property type="term" value="P:cell differentiation"/>
    <property type="evidence" value="ECO:0007669"/>
    <property type="project" value="UniProtKB-ARBA"/>
</dbReference>
<dbReference type="GO" id="GO:0009888">
    <property type="term" value="P:tissue development"/>
    <property type="evidence" value="ECO:0007669"/>
    <property type="project" value="UniProtKB-ARBA"/>
</dbReference>
<evidence type="ECO:0000313" key="11">
    <source>
        <dbReference type="EMBL" id="KAK1790071.1"/>
    </source>
</evidence>
<dbReference type="InterPro" id="IPR047515">
    <property type="entry name" value="FH_FOXL2"/>
</dbReference>
<dbReference type="FunFam" id="1.10.10.10:FF:000016">
    <property type="entry name" value="Forkhead box protein I1"/>
    <property type="match status" value="1"/>
</dbReference>
<dbReference type="SMART" id="SM00339">
    <property type="entry name" value="FH"/>
    <property type="match status" value="1"/>
</dbReference>
<keyword evidence="5" id="KW-0804">Transcription</keyword>
<dbReference type="PROSITE" id="PS50302">
    <property type="entry name" value="PUM"/>
    <property type="match status" value="1"/>
</dbReference>
<feature type="compositionally biased region" description="Polar residues" evidence="9">
    <location>
        <begin position="799"/>
        <end position="810"/>
    </location>
</feature>
<dbReference type="Gene3D" id="1.25.10.10">
    <property type="entry name" value="Leucine-rich Repeat Variant"/>
    <property type="match status" value="2"/>
</dbReference>
<feature type="region of interest" description="Disordered" evidence="9">
    <location>
        <begin position="1"/>
        <end position="40"/>
    </location>
</feature>
<dbReference type="SUPFAM" id="SSF48371">
    <property type="entry name" value="ARM repeat"/>
    <property type="match status" value="2"/>
</dbReference>
<dbReference type="AlphaFoldDB" id="A0AAD8Z0B4"/>
<dbReference type="InterPro" id="IPR011989">
    <property type="entry name" value="ARM-like"/>
</dbReference>
<organism evidence="11 12">
    <name type="scientific">Electrophorus voltai</name>
    <dbReference type="NCBI Taxonomy" id="2609070"/>
    <lineage>
        <taxon>Eukaryota</taxon>
        <taxon>Metazoa</taxon>
        <taxon>Chordata</taxon>
        <taxon>Craniata</taxon>
        <taxon>Vertebrata</taxon>
        <taxon>Euteleostomi</taxon>
        <taxon>Actinopterygii</taxon>
        <taxon>Neopterygii</taxon>
        <taxon>Teleostei</taxon>
        <taxon>Ostariophysi</taxon>
        <taxon>Gymnotiformes</taxon>
        <taxon>Gymnotoidei</taxon>
        <taxon>Gymnotidae</taxon>
        <taxon>Electrophorus</taxon>
    </lineage>
</organism>
<comment type="subcellular location">
    <subcellularLocation>
        <location evidence="1 7">Nucleus</location>
    </subcellularLocation>
</comment>
<evidence type="ECO:0000256" key="5">
    <source>
        <dbReference type="ARBA" id="ARBA00023163"/>
    </source>
</evidence>
<dbReference type="PROSITE" id="PS00658">
    <property type="entry name" value="FORK_HEAD_2"/>
    <property type="match status" value="1"/>
</dbReference>
<evidence type="ECO:0000256" key="8">
    <source>
        <dbReference type="PROSITE-ProRule" id="PRU00317"/>
    </source>
</evidence>
<dbReference type="InterPro" id="IPR040000">
    <property type="entry name" value="NOP9"/>
</dbReference>
<dbReference type="GO" id="GO:0003723">
    <property type="term" value="F:RNA binding"/>
    <property type="evidence" value="ECO:0007669"/>
    <property type="project" value="InterPro"/>
</dbReference>
<dbReference type="InterPro" id="IPR018122">
    <property type="entry name" value="TF_fork_head_CS_1"/>
</dbReference>
<feature type="DNA-binding region" description="Fork-head" evidence="7">
    <location>
        <begin position="610"/>
        <end position="704"/>
    </location>
</feature>
<dbReference type="InterPro" id="IPR036390">
    <property type="entry name" value="WH_DNA-bd_sf"/>
</dbReference>
<evidence type="ECO:0000256" key="2">
    <source>
        <dbReference type="ARBA" id="ARBA00022737"/>
    </source>
</evidence>
<feature type="compositionally biased region" description="Basic and acidic residues" evidence="9">
    <location>
        <begin position="9"/>
        <end position="25"/>
    </location>
</feature>
<keyword evidence="6 7" id="KW-0539">Nucleus</keyword>
<dbReference type="GO" id="GO:0005730">
    <property type="term" value="C:nucleolus"/>
    <property type="evidence" value="ECO:0007669"/>
    <property type="project" value="TreeGrafter"/>
</dbReference>
<feature type="domain" description="Fork-head" evidence="10">
    <location>
        <begin position="610"/>
        <end position="704"/>
    </location>
</feature>
<keyword evidence="2" id="KW-0677">Repeat</keyword>
<dbReference type="GO" id="GO:0000472">
    <property type="term" value="P:endonucleolytic cleavage to generate mature 5'-end of SSU-rRNA from (SSU-rRNA, 5.8S rRNA, LSU-rRNA)"/>
    <property type="evidence" value="ECO:0007669"/>
    <property type="project" value="TreeGrafter"/>
</dbReference>
<dbReference type="GO" id="GO:0030686">
    <property type="term" value="C:90S preribosome"/>
    <property type="evidence" value="ECO:0007669"/>
    <property type="project" value="TreeGrafter"/>
</dbReference>
<comment type="caution">
    <text evidence="11">The sequence shown here is derived from an EMBL/GenBank/DDBJ whole genome shotgun (WGS) entry which is preliminary data.</text>
</comment>
<dbReference type="GO" id="GO:0000447">
    <property type="term" value="P:endonucleolytic cleavage in ITS1 to separate SSU-rRNA from 5.8S rRNA and LSU-rRNA from tricistronic rRNA transcript (SSU-rRNA, 5.8S rRNA, LSU-rRNA)"/>
    <property type="evidence" value="ECO:0007669"/>
    <property type="project" value="TreeGrafter"/>
</dbReference>
<name>A0AAD8Z0B4_9TELE</name>
<dbReference type="GO" id="GO:0043565">
    <property type="term" value="F:sequence-specific DNA binding"/>
    <property type="evidence" value="ECO:0007669"/>
    <property type="project" value="InterPro"/>
</dbReference>
<dbReference type="PANTHER" id="PTHR13102:SF0">
    <property type="entry name" value="NUCLEOLAR PROTEIN 9"/>
    <property type="match status" value="1"/>
</dbReference>
<keyword evidence="4 7" id="KW-0238">DNA-binding</keyword>
<feature type="repeat" description="Pumilio" evidence="8">
    <location>
        <begin position="488"/>
        <end position="524"/>
    </location>
</feature>
<protein>
    <recommendedName>
        <fullName evidence="10">Fork-head domain-containing protein</fullName>
    </recommendedName>
</protein>
<dbReference type="PROSITE" id="PS00657">
    <property type="entry name" value="FORK_HEAD_1"/>
    <property type="match status" value="1"/>
</dbReference>
<evidence type="ECO:0000256" key="1">
    <source>
        <dbReference type="ARBA" id="ARBA00004123"/>
    </source>
</evidence>
<dbReference type="GO" id="GO:0003700">
    <property type="term" value="F:DNA-binding transcription factor activity"/>
    <property type="evidence" value="ECO:0007669"/>
    <property type="project" value="InterPro"/>
</dbReference>
<feature type="region of interest" description="Disordered" evidence="9">
    <location>
        <begin position="799"/>
        <end position="819"/>
    </location>
</feature>
<accession>A0AAD8Z0B4</accession>
<gene>
    <name evidence="11" type="ORF">P4O66_002380</name>
</gene>
<reference evidence="11" key="1">
    <citation type="submission" date="2023-03" db="EMBL/GenBank/DDBJ databases">
        <title>Electrophorus voltai genome.</title>
        <authorList>
            <person name="Bian C."/>
        </authorList>
    </citation>
    <scope>NUCLEOTIDE SEQUENCE</scope>
    <source>
        <strain evidence="11">CB-2022</strain>
        <tissue evidence="11">Muscle</tissue>
    </source>
</reference>
<dbReference type="Proteomes" id="UP001239994">
    <property type="component" value="Unassembled WGS sequence"/>
</dbReference>
<dbReference type="Pfam" id="PF22493">
    <property type="entry name" value="PUF_NOP9"/>
    <property type="match status" value="1"/>
</dbReference>
<sequence>MAAKAQRYFADRGQEKLKKTSDEGKRRRKGADGGAEGRGRAARLDATSVGYFRRVGDRLREEFADDEERALFVENVLTEVKGKAGLVAMDMTGSLAFQQLLSLADPAQVGNMLAELGGEKGSEFKLISCDRCGGHVIESALRQMARWTEGSPSEEKSNMSNEQEESEAGGCGMLEAQVLCLCQVVRENIVDFIKDPHGSHVLRTLIHVLSGCSVQEQSDPSPAKKQKKQEPELTDFDAPTSFWWELKYISDSLMENVNVCATHPIASTVLQTLLAICHRKRPILGKKLNKGIMGYLTSLSSAPGVSPLLVFLKDKTCSRLIQTVLKFSHKALLRDIYKNHLKNQMMPLALHCFANYPIQTLIAASVNYKVFFLAYGLVSPAFSQFLKVCDELADGLEAILAAGHMGVIVQLVESCVQREERQAKVMKCLLQAFHCCEPTTRHLSCLPVFLSLLTYEVYYNSETAEGDTALQALACFKDRSLLMNSLHSLRPAELLSLATHQMGSHALQALITLSSDKGKGKILKKLEGLYTQLACSRYGSRLLEAVWNSASISQRQGIAEQLGVMASYHSLEDDAMTLMVHDTNAVKTEEFVKDEPVQETSSEKADPSQKPPYSYVALIAMAIRESSEKRLTLSGIYQYIINKFPFYEKNKKGWQNSIRHNLSLNECFIKVPREGGGERKGNYWTLDPACEDMFEKGNYRRRRRMKRPFRPPTAPFQPGKSLFGGDGYGYLSPPKYIQPGFMNNTWPLSQPPPPMSYASCQMGSGNVSPINVKGLSAPTYNPYSRMQAMGLPNMMNSYNGMSHHQPQQLSGAAAAPSPVPTNNTAGLQFACARQPSELYSYWDHEAKHSTLHSRIDI</sequence>
<feature type="region of interest" description="Disordered" evidence="9">
    <location>
        <begin position="147"/>
        <end position="167"/>
    </location>
</feature>
<dbReference type="Gene3D" id="1.10.10.10">
    <property type="entry name" value="Winged helix-like DNA-binding domain superfamily/Winged helix DNA-binding domain"/>
    <property type="match status" value="1"/>
</dbReference>
<evidence type="ECO:0000259" key="10">
    <source>
        <dbReference type="PROSITE" id="PS50039"/>
    </source>
</evidence>
<evidence type="ECO:0000256" key="7">
    <source>
        <dbReference type="PROSITE-ProRule" id="PRU00089"/>
    </source>
</evidence>
<dbReference type="GO" id="GO:0000056">
    <property type="term" value="P:ribosomal small subunit export from nucleus"/>
    <property type="evidence" value="ECO:0007669"/>
    <property type="project" value="TreeGrafter"/>
</dbReference>
<evidence type="ECO:0000256" key="9">
    <source>
        <dbReference type="SAM" id="MobiDB-lite"/>
    </source>
</evidence>
<proteinExistence type="predicted"/>
<dbReference type="GO" id="GO:0030688">
    <property type="term" value="C:preribosome, small subunit precursor"/>
    <property type="evidence" value="ECO:0007669"/>
    <property type="project" value="TreeGrafter"/>
</dbReference>